<feature type="signal peptide" evidence="2">
    <location>
        <begin position="1"/>
        <end position="25"/>
    </location>
</feature>
<dbReference type="InterPro" id="IPR026444">
    <property type="entry name" value="Secre_tail"/>
</dbReference>
<dbReference type="PANTHER" id="PTHR34135">
    <property type="entry name" value="LYSOZYME"/>
    <property type="match status" value="1"/>
</dbReference>
<dbReference type="PROSITE" id="PS50853">
    <property type="entry name" value="FN3"/>
    <property type="match status" value="1"/>
</dbReference>
<reference evidence="4 5" key="1">
    <citation type="submission" date="2020-05" db="EMBL/GenBank/DDBJ databases">
        <title>Mucilaginibacter mali sp. nov.</title>
        <authorList>
            <person name="Kim H.S."/>
            <person name="Lee K.C."/>
            <person name="Suh M.K."/>
            <person name="Kim J.-S."/>
            <person name="Han K.-I."/>
            <person name="Eom M.K."/>
            <person name="Shin Y.K."/>
            <person name="Lee J.-S."/>
        </authorList>
    </citation>
    <scope>NUCLEOTIDE SEQUENCE [LARGE SCALE GENOMIC DNA]</scope>
    <source>
        <strain evidence="4 5">G2-14</strain>
    </source>
</reference>
<dbReference type="SUPFAM" id="SSF49265">
    <property type="entry name" value="Fibronectin type III"/>
    <property type="match status" value="2"/>
</dbReference>
<dbReference type="GO" id="GO:0003796">
    <property type="term" value="F:lysozyme activity"/>
    <property type="evidence" value="ECO:0007669"/>
    <property type="project" value="InterPro"/>
</dbReference>
<dbReference type="NCBIfam" id="TIGR04183">
    <property type="entry name" value="Por_Secre_tail"/>
    <property type="match status" value="1"/>
</dbReference>
<dbReference type="InterPro" id="IPR011635">
    <property type="entry name" value="CARDB"/>
</dbReference>
<dbReference type="RefSeq" id="WP_173417111.1">
    <property type="nucleotide sequence ID" value="NZ_CP054139.1"/>
</dbReference>
<gene>
    <name evidence="4" type="ORF">HQ865_22745</name>
</gene>
<sequence>MKRNLLFALIANALFILLSLDNSNAQQCLSTGGCTNFTSQYPSQGAPYSATSTWQVLVNPSTGSPALMNAGNYTLFNVVAGNTYEWTYCEAYGGVSTSWDAQLTLFSNTNLTTPICFSTDACGTNGNAPYISWTASFTGTVRLLTTLYSDGTGCKSNVGAASYNKLVYRQKTTEACTTPAAPSSALGLSTGQTSANLSWSAGNPPGSTIVTYYWVVGTSPSVTYGNGVDQGTTQSLSFSTSKLTCGTTYYLRVYAKTSCNDTSSGYTTSPSFKTTECSSSAVYGIDIHNNKVTSWANAANTGQIRFAYIKATESTYMPYDNFNENAQLATDQKIVVGAYHFATPLFSPEYYQSSYEHQNTVEQEATNFVNAAYVSYRYVGNDFLPPALDVEDQIVSFSPSNGYSGNILVNILTGERYYYKYDSATQTNQKISLTKVPVFMTAAKLAQWIHDWSTQVFNQTGQSVMPVIYCNKSYAAALYPYYQSGLITNKLWIADYKTAGQPDISSFPNWPWIFQQYSDSGTVPGLSGAVDMDFFNGNLSALHNIGSQILSDLTITANTQTVIPASVNSGSSITVGCSEDNSGTVPIGPNDVTIWLSNDAVLNTNNDIYLGKIPFPALPANSNSLYYTSTLQIPANIASGNYYVFFWADGNQVVAESNEGNNFASRTLSITAGQSALPDLIPQNGQVTPSPVSPGLQITVSCVNKNQGSANAGASVTSVWLSADQKYDGAPTDTYLGEIPLPAINSGQTSSTVSKQITIPIGPYAGTWYIMFGADGGGAVSESDESNNQLFVPVTFSGSSGYPSAPVLTITPGCNGTSSQIALNWTASTNATSYDIYRDGALYTSGITGTQFLNTSVAAGQSYTYYVLAKNSSGSTASNSPSATASNCSAAVPGATTLTATPECNGTTSRIRLNWTQSSNAASYDIYRNGILYASGISGTQYANEVVTAGTSYSYYVKAVNNSGSTASNTTSAVAPDCSGGCVLSVAPTALTSSANNIPPGTPITLAVSGGSLGTNASWYLCSGTCGGTPAGSGRGGSFSVTPTATTTYFVQAVGACNTTTCAQVTVNVLNSDPRITAFTPTSGIEGTVVTITGANLSNTSSVTFGGTPAASYSIVSPTTVTATVGSGTSGNVALSAPLATVSLPGFTYVYTLPPTNFKLTATGAACRGSSSGSVNIMATRSENYVATVTRGGQSTQYPFTSTTTIANLPAGLYAICITVAGHPEFKQCFDVAVDEPKDLAVYTAVNSPLKTVTVTLGGGDLYQIELNGTKYATSKETITLPVVKGVNQLKVTTEKPCQGVFQQTFTVSDGIRIYPNPFERNLAINVGLDKSPTAGVEIRNINGGVVYKKDIPNNAGIVLINDLPELPLGVYVLKLKLNTSESEYKILRQ</sequence>
<evidence type="ECO:0000313" key="5">
    <source>
        <dbReference type="Proteomes" id="UP000505355"/>
    </source>
</evidence>
<name>A0A7D4UNZ3_9SPHI</name>
<dbReference type="PROSITE" id="PS51904">
    <property type="entry name" value="GLYCOSYL_HYDROL_F25_2"/>
    <property type="match status" value="1"/>
</dbReference>
<dbReference type="InterPro" id="IPR017853">
    <property type="entry name" value="GH"/>
</dbReference>
<dbReference type="Pfam" id="PF01183">
    <property type="entry name" value="Glyco_hydro_25"/>
    <property type="match status" value="1"/>
</dbReference>
<dbReference type="CDD" id="cd00063">
    <property type="entry name" value="FN3"/>
    <property type="match status" value="1"/>
</dbReference>
<protein>
    <submittedName>
        <fullName evidence="4">T9SS type A sorting domain-containing protein</fullName>
    </submittedName>
</protein>
<dbReference type="PROSITE" id="PS51257">
    <property type="entry name" value="PROKAR_LIPOPROTEIN"/>
    <property type="match status" value="1"/>
</dbReference>
<evidence type="ECO:0000313" key="4">
    <source>
        <dbReference type="EMBL" id="QKJ32461.1"/>
    </source>
</evidence>
<dbReference type="InterPro" id="IPR013783">
    <property type="entry name" value="Ig-like_fold"/>
</dbReference>
<dbReference type="CDD" id="cd00599">
    <property type="entry name" value="GH25_muramidase"/>
    <property type="match status" value="1"/>
</dbReference>
<dbReference type="Pfam" id="PF19081">
    <property type="entry name" value="Ig_7"/>
    <property type="match status" value="1"/>
</dbReference>
<dbReference type="Proteomes" id="UP000505355">
    <property type="component" value="Chromosome"/>
</dbReference>
<dbReference type="EMBL" id="CP054139">
    <property type="protein sequence ID" value="QKJ32461.1"/>
    <property type="molecule type" value="Genomic_DNA"/>
</dbReference>
<dbReference type="GO" id="GO:0016998">
    <property type="term" value="P:cell wall macromolecule catabolic process"/>
    <property type="evidence" value="ECO:0007669"/>
    <property type="project" value="InterPro"/>
</dbReference>
<keyword evidence="5" id="KW-1185">Reference proteome</keyword>
<dbReference type="SUPFAM" id="SSF51445">
    <property type="entry name" value="(Trans)glycosidases"/>
    <property type="match status" value="1"/>
</dbReference>
<keyword evidence="2" id="KW-0732">Signal</keyword>
<dbReference type="InterPro" id="IPR014756">
    <property type="entry name" value="Ig_E-set"/>
</dbReference>
<dbReference type="KEGG" id="mmab:HQ865_22745"/>
<dbReference type="InterPro" id="IPR003961">
    <property type="entry name" value="FN3_dom"/>
</dbReference>
<dbReference type="InterPro" id="IPR002053">
    <property type="entry name" value="Glyco_hydro_25"/>
</dbReference>
<dbReference type="InterPro" id="IPR044023">
    <property type="entry name" value="Ig_7"/>
</dbReference>
<proteinExistence type="inferred from homology"/>
<organism evidence="4 5">
    <name type="scientific">Mucilaginibacter mali</name>
    <dbReference type="NCBI Taxonomy" id="2740462"/>
    <lineage>
        <taxon>Bacteria</taxon>
        <taxon>Pseudomonadati</taxon>
        <taxon>Bacteroidota</taxon>
        <taxon>Sphingobacteriia</taxon>
        <taxon>Sphingobacteriales</taxon>
        <taxon>Sphingobacteriaceae</taxon>
        <taxon>Mucilaginibacter</taxon>
    </lineage>
</organism>
<dbReference type="SUPFAM" id="SSF81296">
    <property type="entry name" value="E set domains"/>
    <property type="match status" value="1"/>
</dbReference>
<dbReference type="Gene3D" id="2.60.40.10">
    <property type="entry name" value="Immunoglobulins"/>
    <property type="match status" value="6"/>
</dbReference>
<feature type="domain" description="Fibronectin type-III" evidence="3">
    <location>
        <begin position="178"/>
        <end position="277"/>
    </location>
</feature>
<dbReference type="CDD" id="cd00102">
    <property type="entry name" value="IPT"/>
    <property type="match status" value="1"/>
</dbReference>
<evidence type="ECO:0000256" key="1">
    <source>
        <dbReference type="ARBA" id="ARBA00010646"/>
    </source>
</evidence>
<dbReference type="InterPro" id="IPR036116">
    <property type="entry name" value="FN3_sf"/>
</dbReference>
<dbReference type="GO" id="GO:0016052">
    <property type="term" value="P:carbohydrate catabolic process"/>
    <property type="evidence" value="ECO:0007669"/>
    <property type="project" value="TreeGrafter"/>
</dbReference>
<dbReference type="GO" id="GO:0009253">
    <property type="term" value="P:peptidoglycan catabolic process"/>
    <property type="evidence" value="ECO:0007669"/>
    <property type="project" value="InterPro"/>
</dbReference>
<evidence type="ECO:0000256" key="2">
    <source>
        <dbReference type="SAM" id="SignalP"/>
    </source>
</evidence>
<accession>A0A7D4UNZ3</accession>
<dbReference type="SMART" id="SM00060">
    <property type="entry name" value="FN3"/>
    <property type="match status" value="3"/>
</dbReference>
<evidence type="ECO:0000259" key="3">
    <source>
        <dbReference type="PROSITE" id="PS50853"/>
    </source>
</evidence>
<comment type="similarity">
    <text evidence="1">Belongs to the glycosyl hydrolase 25 family.</text>
</comment>
<dbReference type="Gene3D" id="3.20.20.80">
    <property type="entry name" value="Glycosidases"/>
    <property type="match status" value="1"/>
</dbReference>
<dbReference type="PANTHER" id="PTHR34135:SF2">
    <property type="entry name" value="LYSOZYME"/>
    <property type="match status" value="1"/>
</dbReference>
<feature type="chain" id="PRO_5029016474" evidence="2">
    <location>
        <begin position="26"/>
        <end position="1390"/>
    </location>
</feature>
<dbReference type="Pfam" id="PF07705">
    <property type="entry name" value="CARDB"/>
    <property type="match status" value="2"/>
</dbReference>